<dbReference type="OrthoDB" id="10421653at2759"/>
<evidence type="ECO:0000313" key="3">
    <source>
        <dbReference type="Proteomes" id="UP000230233"/>
    </source>
</evidence>
<evidence type="ECO:0000256" key="1">
    <source>
        <dbReference type="SAM" id="MobiDB-lite"/>
    </source>
</evidence>
<protein>
    <submittedName>
        <fullName evidence="2">Uncharacterized protein</fullName>
    </submittedName>
</protein>
<dbReference type="Proteomes" id="UP000230233">
    <property type="component" value="Chromosome I"/>
</dbReference>
<keyword evidence="3" id="KW-1185">Reference proteome</keyword>
<gene>
    <name evidence="2" type="primary">Cnig_chr_I.g3226</name>
    <name evidence="2" type="ORF">B9Z55_003226</name>
</gene>
<reference evidence="3" key="1">
    <citation type="submission" date="2017-10" db="EMBL/GenBank/DDBJ databases">
        <title>Rapid genome shrinkage in a self-fertile nematode reveals novel sperm competition proteins.</title>
        <authorList>
            <person name="Yin D."/>
            <person name="Schwarz E.M."/>
            <person name="Thomas C.G."/>
            <person name="Felde R.L."/>
            <person name="Korf I.F."/>
            <person name="Cutter A.D."/>
            <person name="Schartner C.M."/>
            <person name="Ralston E.J."/>
            <person name="Meyer B.J."/>
            <person name="Haag E.S."/>
        </authorList>
    </citation>
    <scope>NUCLEOTIDE SEQUENCE [LARGE SCALE GENOMIC DNA]</scope>
    <source>
        <strain evidence="3">JU1422</strain>
    </source>
</reference>
<dbReference type="EMBL" id="PDUG01000001">
    <property type="protein sequence ID" value="PIC53574.1"/>
    <property type="molecule type" value="Genomic_DNA"/>
</dbReference>
<evidence type="ECO:0000313" key="2">
    <source>
        <dbReference type="EMBL" id="PIC53574.1"/>
    </source>
</evidence>
<proteinExistence type="predicted"/>
<sequence length="319" mass="35820">MNIFRWICYFDNKLFVLVALLCLFIVETCYRYPRGQKEVEDRRNPPVKEFVITKKDDPEEVTSSELMESSYSGKTSFEFSQLVFGEIFVFGTTPSEASTEPMTPSESPTSPDSEEISPVPSPGPWVVSRIQNRVIVYSYVLCGRRCDQLGIENITSSCISAHSITKKLVREVCCPNYNPSEKLIIQKLFITIWQIVYDLFYESYEPSAASEPIKKLPEGKRAQSADDQTQEIVTDENRKGQRAQEPSGTFDIAHAFGILQVTLPNHCSYVTVEESQESADKGSLTAASKPHNSAALQPKIGFKMALGTILMISFRAPRP</sequence>
<organism evidence="2 3">
    <name type="scientific">Caenorhabditis nigoni</name>
    <dbReference type="NCBI Taxonomy" id="1611254"/>
    <lineage>
        <taxon>Eukaryota</taxon>
        <taxon>Metazoa</taxon>
        <taxon>Ecdysozoa</taxon>
        <taxon>Nematoda</taxon>
        <taxon>Chromadorea</taxon>
        <taxon>Rhabditida</taxon>
        <taxon>Rhabditina</taxon>
        <taxon>Rhabditomorpha</taxon>
        <taxon>Rhabditoidea</taxon>
        <taxon>Rhabditidae</taxon>
        <taxon>Peloderinae</taxon>
        <taxon>Caenorhabditis</taxon>
    </lineage>
</organism>
<dbReference type="AlphaFoldDB" id="A0A2G5VP85"/>
<name>A0A2G5VP85_9PELO</name>
<feature type="region of interest" description="Disordered" evidence="1">
    <location>
        <begin position="94"/>
        <end position="121"/>
    </location>
</feature>
<feature type="compositionally biased region" description="Basic and acidic residues" evidence="1">
    <location>
        <begin position="212"/>
        <end position="224"/>
    </location>
</feature>
<accession>A0A2G5VP85</accession>
<feature type="compositionally biased region" description="Low complexity" evidence="1">
    <location>
        <begin position="94"/>
        <end position="111"/>
    </location>
</feature>
<feature type="region of interest" description="Disordered" evidence="1">
    <location>
        <begin position="212"/>
        <end position="245"/>
    </location>
</feature>
<comment type="caution">
    <text evidence="2">The sequence shown here is derived from an EMBL/GenBank/DDBJ whole genome shotgun (WGS) entry which is preliminary data.</text>
</comment>